<dbReference type="AlphaFoldDB" id="A0A0R2HZT0"/>
<dbReference type="NCBIfam" id="TIGR03156">
    <property type="entry name" value="GTP_HflX"/>
    <property type="match status" value="1"/>
</dbReference>
<protein>
    <recommendedName>
        <fullName evidence="6">GTPase HflX</fullName>
    </recommendedName>
    <alternativeName>
        <fullName evidence="6">GTP-binding protein HflX</fullName>
    </alternativeName>
</protein>
<keyword evidence="1 6" id="KW-0963">Cytoplasm</keyword>
<keyword evidence="11" id="KW-1185">Reference proteome</keyword>
<feature type="binding site" evidence="7">
    <location>
        <begin position="350"/>
        <end position="352"/>
    </location>
    <ligand>
        <name>GTP</name>
        <dbReference type="ChEBI" id="CHEBI:37565"/>
    </ligand>
</feature>
<evidence type="ECO:0000256" key="6">
    <source>
        <dbReference type="HAMAP-Rule" id="MF_00900"/>
    </source>
</evidence>
<dbReference type="FunFam" id="3.40.50.11060:FF:000001">
    <property type="entry name" value="GTPase HflX"/>
    <property type="match status" value="1"/>
</dbReference>
<keyword evidence="4 8" id="KW-0460">Magnesium</keyword>
<sequence length="426" mass="47928">MDNSVPHNEKVLLIGLNTGQDDYDYSMVELRKLAKANNMEVVGRIDQPLDEPNAATYFGSGKVKQLHDLVQTTGVTTVIANDELSPSQLKNLTDQIGVRIIDRTALILEIFAQRAKTKEAKLQVQIAQLQYRLPRLHTASNQVLDQQTGAGAGFANRGSGETQIELDRRVIQRQISHLRQELKNVQRSEQVKRSQRDKSSIPTAALVGYTNAGKSTIMNELLSRFGLVKDKQVFTKDMLFATLDTSVRQLTLPDQKRFLLSDTVGFVSKLPTHLIEAFKSTLQEAAKADLLVQVIDYSDPHRDEMIKTTERTLSEIGIENIPMIYVFNKADKVDETDYPTMEGDSRVIISAKNPESIDFLAKTIKNKLFSDYVQADLLVPFADGQVVSYLNEHTNILDTDYQTDGTRLKVELSPEDLQRLSKYEVQ</sequence>
<feature type="binding site" evidence="7">
    <location>
        <begin position="240"/>
        <end position="244"/>
    </location>
    <ligand>
        <name>GTP</name>
        <dbReference type="ChEBI" id="CHEBI:37565"/>
    </ligand>
</feature>
<dbReference type="InterPro" id="IPR025121">
    <property type="entry name" value="GTPase_HflX_N"/>
</dbReference>
<evidence type="ECO:0000259" key="9">
    <source>
        <dbReference type="PROSITE" id="PS51705"/>
    </source>
</evidence>
<comment type="subunit">
    <text evidence="6">Monomer. Associates with the 50S ribosomal subunit.</text>
</comment>
<dbReference type="InterPro" id="IPR006073">
    <property type="entry name" value="GTP-bd"/>
</dbReference>
<comment type="similarity">
    <text evidence="6">Belongs to the TRAFAC class OBG-HflX-like GTPase superfamily. HflX GTPase family.</text>
</comment>
<comment type="cofactor">
    <cofactor evidence="8">
        <name>Mg(2+)</name>
        <dbReference type="ChEBI" id="CHEBI:18420"/>
    </cofactor>
</comment>
<feature type="binding site" evidence="8">
    <location>
        <position position="242"/>
    </location>
    <ligand>
        <name>Mg(2+)</name>
        <dbReference type="ChEBI" id="CHEBI:18420"/>
    </ligand>
</feature>
<dbReference type="EMBL" id="JQBW01000010">
    <property type="protein sequence ID" value="KRN58386.1"/>
    <property type="molecule type" value="Genomic_DNA"/>
</dbReference>
<dbReference type="Pfam" id="PF01926">
    <property type="entry name" value="MMR_HSR1"/>
    <property type="match status" value="1"/>
</dbReference>
<keyword evidence="5 6" id="KW-0342">GTP-binding</keyword>
<dbReference type="GO" id="GO:0043022">
    <property type="term" value="F:ribosome binding"/>
    <property type="evidence" value="ECO:0007669"/>
    <property type="project" value="TreeGrafter"/>
</dbReference>
<feature type="domain" description="Hflx-type G" evidence="9">
    <location>
        <begin position="202"/>
        <end position="372"/>
    </location>
</feature>
<dbReference type="RefSeq" id="WP_057741669.1">
    <property type="nucleotide sequence ID" value="NZ_JQBW01000010.1"/>
</dbReference>
<dbReference type="STRING" id="396268.IV45_GL000832"/>
<dbReference type="InterPro" id="IPR032305">
    <property type="entry name" value="GTP-bd_M"/>
</dbReference>
<dbReference type="Proteomes" id="UP000050934">
    <property type="component" value="Unassembled WGS sequence"/>
</dbReference>
<dbReference type="GO" id="GO:0003924">
    <property type="term" value="F:GTPase activity"/>
    <property type="evidence" value="ECO:0007669"/>
    <property type="project" value="UniProtKB-UniRule"/>
</dbReference>
<dbReference type="GO" id="GO:0046872">
    <property type="term" value="F:metal ion binding"/>
    <property type="evidence" value="ECO:0007669"/>
    <property type="project" value="UniProtKB-KW"/>
</dbReference>
<comment type="subcellular location">
    <subcellularLocation>
        <location evidence="6">Cytoplasm</location>
    </subcellularLocation>
    <text evidence="6">May associate with membranes.</text>
</comment>
<dbReference type="PANTHER" id="PTHR10229">
    <property type="entry name" value="GTP-BINDING PROTEIN HFLX"/>
    <property type="match status" value="1"/>
</dbReference>
<feature type="binding site" evidence="8">
    <location>
        <position position="215"/>
    </location>
    <ligand>
        <name>Mg(2+)</name>
        <dbReference type="ChEBI" id="CHEBI:18420"/>
    </ligand>
</feature>
<comment type="caution">
    <text evidence="10">The sequence shown here is derived from an EMBL/GenBank/DDBJ whole genome shotgun (WGS) entry which is preliminary data.</text>
</comment>
<evidence type="ECO:0000313" key="11">
    <source>
        <dbReference type="Proteomes" id="UP000050934"/>
    </source>
</evidence>
<dbReference type="InterPro" id="IPR042108">
    <property type="entry name" value="GTPase_HflX_N_sf"/>
</dbReference>
<feature type="binding site" evidence="7">
    <location>
        <begin position="328"/>
        <end position="331"/>
    </location>
    <ligand>
        <name>GTP</name>
        <dbReference type="ChEBI" id="CHEBI:37565"/>
    </ligand>
</feature>
<dbReference type="PROSITE" id="PS51705">
    <property type="entry name" value="G_HFLX"/>
    <property type="match status" value="1"/>
</dbReference>
<evidence type="ECO:0000256" key="3">
    <source>
        <dbReference type="ARBA" id="ARBA00022741"/>
    </source>
</evidence>
<dbReference type="PRINTS" id="PR00326">
    <property type="entry name" value="GTP1OBG"/>
</dbReference>
<evidence type="ECO:0000256" key="4">
    <source>
        <dbReference type="ARBA" id="ARBA00022842"/>
    </source>
</evidence>
<dbReference type="PANTHER" id="PTHR10229:SF4">
    <property type="entry name" value="GTPASE HFLX"/>
    <property type="match status" value="1"/>
</dbReference>
<evidence type="ECO:0000256" key="1">
    <source>
        <dbReference type="ARBA" id="ARBA00022490"/>
    </source>
</evidence>
<dbReference type="GO" id="GO:0005525">
    <property type="term" value="F:GTP binding"/>
    <property type="evidence" value="ECO:0007669"/>
    <property type="project" value="UniProtKB-UniRule"/>
</dbReference>
<comment type="function">
    <text evidence="6">GTPase that associates with the 50S ribosomal subunit and may have a role during protein synthesis or ribosome biogenesis.</text>
</comment>
<dbReference type="InterPro" id="IPR027417">
    <property type="entry name" value="P-loop_NTPase"/>
</dbReference>
<accession>A0A0R2HZT0</accession>
<dbReference type="GO" id="GO:0005737">
    <property type="term" value="C:cytoplasm"/>
    <property type="evidence" value="ECO:0007669"/>
    <property type="project" value="UniProtKB-SubCell"/>
</dbReference>
<feature type="binding site" evidence="7">
    <location>
        <begin position="262"/>
        <end position="265"/>
    </location>
    <ligand>
        <name>GTP</name>
        <dbReference type="ChEBI" id="CHEBI:37565"/>
    </ligand>
</feature>
<dbReference type="FunFam" id="3.40.50.300:FF:001198">
    <property type="entry name" value="GTPase HflX"/>
    <property type="match status" value="1"/>
</dbReference>
<dbReference type="PIRSF" id="PIRSF006809">
    <property type="entry name" value="GTP-binding_hflX_prd"/>
    <property type="match status" value="1"/>
</dbReference>
<dbReference type="PATRIC" id="fig|396268.3.peg.844"/>
<dbReference type="SUPFAM" id="SSF52540">
    <property type="entry name" value="P-loop containing nucleoside triphosphate hydrolases"/>
    <property type="match status" value="1"/>
</dbReference>
<dbReference type="Pfam" id="PF13167">
    <property type="entry name" value="GTP-bdg_N"/>
    <property type="match status" value="1"/>
</dbReference>
<proteinExistence type="inferred from homology"/>
<dbReference type="Pfam" id="PF16360">
    <property type="entry name" value="GTP-bdg_M"/>
    <property type="match status" value="1"/>
</dbReference>
<organism evidence="10 11">
    <name type="scientific">Limosilactobacillus secaliphilus</name>
    <dbReference type="NCBI Taxonomy" id="396268"/>
    <lineage>
        <taxon>Bacteria</taxon>
        <taxon>Bacillati</taxon>
        <taxon>Bacillota</taxon>
        <taxon>Bacilli</taxon>
        <taxon>Lactobacillales</taxon>
        <taxon>Lactobacillaceae</taxon>
        <taxon>Limosilactobacillus</taxon>
    </lineage>
</organism>
<evidence type="ECO:0000256" key="7">
    <source>
        <dbReference type="PIRSR" id="PIRSR006809-1"/>
    </source>
</evidence>
<keyword evidence="3 6" id="KW-0547">Nucleotide-binding</keyword>
<evidence type="ECO:0000256" key="5">
    <source>
        <dbReference type="ARBA" id="ARBA00023134"/>
    </source>
</evidence>
<dbReference type="Gene3D" id="3.40.50.11060">
    <property type="entry name" value="GTPase HflX, N-terminal domain"/>
    <property type="match status" value="1"/>
</dbReference>
<evidence type="ECO:0000313" key="10">
    <source>
        <dbReference type="EMBL" id="KRN58386.1"/>
    </source>
</evidence>
<dbReference type="Gene3D" id="3.40.50.300">
    <property type="entry name" value="P-loop containing nucleotide triphosphate hydrolases"/>
    <property type="match status" value="1"/>
</dbReference>
<name>A0A0R2HZT0_9LACO</name>
<evidence type="ECO:0000256" key="8">
    <source>
        <dbReference type="PIRSR" id="PIRSR006809-2"/>
    </source>
</evidence>
<dbReference type="HAMAP" id="MF_00900">
    <property type="entry name" value="GTPase_HflX"/>
    <property type="match status" value="1"/>
</dbReference>
<reference evidence="10 11" key="1">
    <citation type="journal article" date="2015" name="Genome Announc.">
        <title>Expanding the biotechnology potential of lactobacilli through comparative genomics of 213 strains and associated genera.</title>
        <authorList>
            <person name="Sun Z."/>
            <person name="Harris H.M."/>
            <person name="McCann A."/>
            <person name="Guo C."/>
            <person name="Argimon S."/>
            <person name="Zhang W."/>
            <person name="Yang X."/>
            <person name="Jeffery I.B."/>
            <person name="Cooney J.C."/>
            <person name="Kagawa T.F."/>
            <person name="Liu W."/>
            <person name="Song Y."/>
            <person name="Salvetti E."/>
            <person name="Wrobel A."/>
            <person name="Rasinkangas P."/>
            <person name="Parkhill J."/>
            <person name="Rea M.C."/>
            <person name="O'Sullivan O."/>
            <person name="Ritari J."/>
            <person name="Douillard F.P."/>
            <person name="Paul Ross R."/>
            <person name="Yang R."/>
            <person name="Briner A.E."/>
            <person name="Felis G.E."/>
            <person name="de Vos W.M."/>
            <person name="Barrangou R."/>
            <person name="Klaenhammer T.R."/>
            <person name="Caufield P.W."/>
            <person name="Cui Y."/>
            <person name="Zhang H."/>
            <person name="O'Toole P.W."/>
        </authorList>
    </citation>
    <scope>NUCLEOTIDE SEQUENCE [LARGE SCALE GENOMIC DNA]</scope>
    <source>
        <strain evidence="10 11">DSM 17896</strain>
    </source>
</reference>
<dbReference type="CDD" id="cd01878">
    <property type="entry name" value="HflX"/>
    <property type="match status" value="1"/>
</dbReference>
<dbReference type="OrthoDB" id="9812272at2"/>
<evidence type="ECO:0000256" key="2">
    <source>
        <dbReference type="ARBA" id="ARBA00022723"/>
    </source>
</evidence>
<feature type="binding site" evidence="7">
    <location>
        <begin position="208"/>
        <end position="215"/>
    </location>
    <ligand>
        <name>GTP</name>
        <dbReference type="ChEBI" id="CHEBI:37565"/>
    </ligand>
</feature>
<keyword evidence="2 8" id="KW-0479">Metal-binding</keyword>
<dbReference type="InterPro" id="IPR016496">
    <property type="entry name" value="GTPase_HflX"/>
</dbReference>
<dbReference type="Gene3D" id="6.10.250.2860">
    <property type="match status" value="1"/>
</dbReference>
<gene>
    <name evidence="6" type="primary">hflX</name>
    <name evidence="10" type="ORF">IV45_GL000832</name>
</gene>
<dbReference type="InterPro" id="IPR030394">
    <property type="entry name" value="G_HFLX_dom"/>
</dbReference>